<evidence type="ECO:0000256" key="4">
    <source>
        <dbReference type="RuleBase" id="RU362032"/>
    </source>
</evidence>
<dbReference type="Proteomes" id="UP000272464">
    <property type="component" value="Unassembled WGS sequence"/>
</dbReference>
<comment type="similarity">
    <text evidence="1 4">Belongs to the 4-oxalocrotonate tautomerase family.</text>
</comment>
<dbReference type="RefSeq" id="WP_127198598.1">
    <property type="nucleotide sequence ID" value="NZ_RZNX01000002.1"/>
</dbReference>
<feature type="active site" description="Proton acceptor; via imino nitrogen" evidence="3">
    <location>
        <position position="2"/>
    </location>
</feature>
<dbReference type="InterPro" id="IPR018191">
    <property type="entry name" value="4-OT"/>
</dbReference>
<dbReference type="GO" id="GO:0016853">
    <property type="term" value="F:isomerase activity"/>
    <property type="evidence" value="ECO:0007669"/>
    <property type="project" value="UniProtKB-UniRule"/>
</dbReference>
<dbReference type="NCBIfam" id="NF002571">
    <property type="entry name" value="PRK02220.1"/>
    <property type="match status" value="1"/>
</dbReference>
<proteinExistence type="inferred from homology"/>
<protein>
    <recommendedName>
        <fullName evidence="4">Tautomerase</fullName>
        <ecNumber evidence="4">5.3.2.-</ecNumber>
    </recommendedName>
</protein>
<evidence type="ECO:0000256" key="2">
    <source>
        <dbReference type="ARBA" id="ARBA00023235"/>
    </source>
</evidence>
<dbReference type="Pfam" id="PF01361">
    <property type="entry name" value="Tautomerase"/>
    <property type="match status" value="1"/>
</dbReference>
<dbReference type="PANTHER" id="PTHR35530:SF1">
    <property type="entry name" value="2-HYDROXYMUCONATE TAUTOMERASE"/>
    <property type="match status" value="1"/>
</dbReference>
<feature type="domain" description="4-oxalocrotonate tautomerase-like" evidence="5">
    <location>
        <begin position="2"/>
        <end position="59"/>
    </location>
</feature>
<evidence type="ECO:0000313" key="7">
    <source>
        <dbReference type="Proteomes" id="UP000272464"/>
    </source>
</evidence>
<dbReference type="InterPro" id="IPR014347">
    <property type="entry name" value="Tautomerase/MIF_sf"/>
</dbReference>
<evidence type="ECO:0000256" key="3">
    <source>
        <dbReference type="PIRSR" id="PIRSR618191-1"/>
    </source>
</evidence>
<evidence type="ECO:0000313" key="6">
    <source>
        <dbReference type="EMBL" id="RUT33484.1"/>
    </source>
</evidence>
<dbReference type="AlphaFoldDB" id="A0A433XHH6"/>
<sequence length="63" mass="7211">MPFITVKILEGKTKEQKREFIKRVTEAAGETMGIPADKVFIFFEDLTPDNYGKHGQLYADMES</sequence>
<evidence type="ECO:0000256" key="1">
    <source>
        <dbReference type="ARBA" id="ARBA00006723"/>
    </source>
</evidence>
<keyword evidence="2 4" id="KW-0413">Isomerase</keyword>
<gene>
    <name evidence="6" type="ORF">EJP77_07495</name>
</gene>
<evidence type="ECO:0000259" key="5">
    <source>
        <dbReference type="Pfam" id="PF01361"/>
    </source>
</evidence>
<accession>A0A433XHH6</accession>
<reference evidence="6 7" key="1">
    <citation type="submission" date="2018-12" db="EMBL/GenBank/DDBJ databases">
        <authorList>
            <person name="Sun L."/>
            <person name="Chen Z."/>
        </authorList>
    </citation>
    <scope>NUCLEOTIDE SEQUENCE [LARGE SCALE GENOMIC DNA]</scope>
    <source>
        <strain evidence="6 7">3-5-3</strain>
    </source>
</reference>
<organism evidence="6 7">
    <name type="scientific">Paenibacillus zeisoli</name>
    <dbReference type="NCBI Taxonomy" id="2496267"/>
    <lineage>
        <taxon>Bacteria</taxon>
        <taxon>Bacillati</taxon>
        <taxon>Bacillota</taxon>
        <taxon>Bacilli</taxon>
        <taxon>Bacillales</taxon>
        <taxon>Paenibacillaceae</taxon>
        <taxon>Paenibacillus</taxon>
    </lineage>
</organism>
<dbReference type="NCBIfam" id="TIGR00013">
    <property type="entry name" value="taut"/>
    <property type="match status" value="1"/>
</dbReference>
<dbReference type="SUPFAM" id="SSF55331">
    <property type="entry name" value="Tautomerase/MIF"/>
    <property type="match status" value="1"/>
</dbReference>
<dbReference type="EC" id="5.3.2.-" evidence="4"/>
<keyword evidence="7" id="KW-1185">Reference proteome</keyword>
<dbReference type="PANTHER" id="PTHR35530">
    <property type="entry name" value="TAUTOMERASE-RELATED"/>
    <property type="match status" value="1"/>
</dbReference>
<dbReference type="Gene3D" id="3.30.429.10">
    <property type="entry name" value="Macrophage Migration Inhibitory Factor"/>
    <property type="match status" value="1"/>
</dbReference>
<dbReference type="OrthoDB" id="5405937at2"/>
<name>A0A433XHH6_9BACL</name>
<dbReference type="EMBL" id="RZNX01000002">
    <property type="protein sequence ID" value="RUT33484.1"/>
    <property type="molecule type" value="Genomic_DNA"/>
</dbReference>
<comment type="caution">
    <text evidence="6">The sequence shown here is derived from an EMBL/GenBank/DDBJ whole genome shotgun (WGS) entry which is preliminary data.</text>
</comment>
<dbReference type="InterPro" id="IPR004370">
    <property type="entry name" value="4-OT-like_dom"/>
</dbReference>